<feature type="domain" description="ATP-dependent DNA ligase family profile" evidence="5">
    <location>
        <begin position="96"/>
        <end position="226"/>
    </location>
</feature>
<dbReference type="PANTHER" id="PTHR45674:SF4">
    <property type="entry name" value="DNA LIGASE 1"/>
    <property type="match status" value="1"/>
</dbReference>
<dbReference type="PANTHER" id="PTHR45674">
    <property type="entry name" value="DNA LIGASE 1/3 FAMILY MEMBER"/>
    <property type="match status" value="1"/>
</dbReference>
<dbReference type="SUPFAM" id="SSF56091">
    <property type="entry name" value="DNA ligase/mRNA capping enzyme, catalytic domain"/>
    <property type="match status" value="1"/>
</dbReference>
<reference evidence="6" key="1">
    <citation type="journal article" date="2014" name="Int. J. Syst. Evol. Microbiol.">
        <title>Complete genome sequence of Corynebacterium casei LMG S-19264T (=DSM 44701T), isolated from a smear-ripened cheese.</title>
        <authorList>
            <consortium name="US DOE Joint Genome Institute (JGI-PGF)"/>
            <person name="Walter F."/>
            <person name="Albersmeier A."/>
            <person name="Kalinowski J."/>
            <person name="Ruckert C."/>
        </authorList>
    </citation>
    <scope>NUCLEOTIDE SEQUENCE</scope>
    <source>
        <strain evidence="6">JCM 3090</strain>
    </source>
</reference>
<evidence type="ECO:0000259" key="5">
    <source>
        <dbReference type="PROSITE" id="PS50160"/>
    </source>
</evidence>
<evidence type="ECO:0000256" key="2">
    <source>
        <dbReference type="ARBA" id="ARBA00012727"/>
    </source>
</evidence>
<dbReference type="Gene3D" id="3.30.470.30">
    <property type="entry name" value="DNA ligase/mRNA capping enzyme"/>
    <property type="match status" value="1"/>
</dbReference>
<dbReference type="Proteomes" id="UP000649739">
    <property type="component" value="Unassembled WGS sequence"/>
</dbReference>
<dbReference type="Gene3D" id="2.40.50.140">
    <property type="entry name" value="Nucleic acid-binding proteins"/>
    <property type="match status" value="1"/>
</dbReference>
<keyword evidence="3 6" id="KW-0436">Ligase</keyword>
<dbReference type="EMBL" id="BMQB01000005">
    <property type="protein sequence ID" value="GGJ96094.1"/>
    <property type="molecule type" value="Genomic_DNA"/>
</dbReference>
<dbReference type="PROSITE" id="PS50160">
    <property type="entry name" value="DNA_LIGASE_A3"/>
    <property type="match status" value="1"/>
</dbReference>
<dbReference type="InterPro" id="IPR050191">
    <property type="entry name" value="ATP-dep_DNA_ligase"/>
</dbReference>
<dbReference type="InterPro" id="IPR014146">
    <property type="entry name" value="LigD_ligase_dom"/>
</dbReference>
<sequence length="306" mass="32361">MLAATGVMPVGAQWAYEFKWDGVRAVAVAAGGRLRLWARSGAEISVAYPELAPLAGALPDDTVLDGEIITLDAAGAPSFVALAERMHVRDPARAAALAATRPVTYMIFDVLRLGGADATGRPYDERRALLDALAPAGSHWVAPPSFADGEATAAAAREHGLEGIVAKRRTAPYRPGLRTGDWVKLKWEATDDFVVGGWRPGARAIGALLLGDPGPGGLRYRGRCGGGISAAAERDLLAVLEPLRQAASPFLDVPAPDARGAVWTRPAVVVEVRYAHRTPDGRLRFPRYLRRRPDLTPPAAESGAGS</sequence>
<dbReference type="Pfam" id="PF04679">
    <property type="entry name" value="DNA_ligase_A_C"/>
    <property type="match status" value="1"/>
</dbReference>
<evidence type="ECO:0000313" key="6">
    <source>
        <dbReference type="EMBL" id="GGJ96094.1"/>
    </source>
</evidence>
<dbReference type="InterPro" id="IPR012310">
    <property type="entry name" value="DNA_ligase_ATP-dep_cent"/>
</dbReference>
<dbReference type="GO" id="GO:0003910">
    <property type="term" value="F:DNA ligase (ATP) activity"/>
    <property type="evidence" value="ECO:0007669"/>
    <property type="project" value="UniProtKB-EC"/>
</dbReference>
<evidence type="ECO:0000256" key="3">
    <source>
        <dbReference type="ARBA" id="ARBA00022598"/>
    </source>
</evidence>
<comment type="caution">
    <text evidence="6">The sequence shown here is derived from an EMBL/GenBank/DDBJ whole genome shotgun (WGS) entry which is preliminary data.</text>
</comment>
<dbReference type="InterPro" id="IPR012340">
    <property type="entry name" value="NA-bd_OB-fold"/>
</dbReference>
<dbReference type="AlphaFoldDB" id="A0A8J3BDB9"/>
<name>A0A8J3BDB9_9ACTN</name>
<dbReference type="RefSeq" id="WP_373291278.1">
    <property type="nucleotide sequence ID" value="NZ_BMQB01000005.1"/>
</dbReference>
<comment type="similarity">
    <text evidence="1">Belongs to the ATP-dependent DNA ligase family.</text>
</comment>
<organism evidence="6 7">
    <name type="scientific">Pilimelia anulata</name>
    <dbReference type="NCBI Taxonomy" id="53371"/>
    <lineage>
        <taxon>Bacteria</taxon>
        <taxon>Bacillati</taxon>
        <taxon>Actinomycetota</taxon>
        <taxon>Actinomycetes</taxon>
        <taxon>Micromonosporales</taxon>
        <taxon>Micromonosporaceae</taxon>
        <taxon>Pilimelia</taxon>
    </lineage>
</organism>
<dbReference type="GO" id="GO:0005524">
    <property type="term" value="F:ATP binding"/>
    <property type="evidence" value="ECO:0007669"/>
    <property type="project" value="InterPro"/>
</dbReference>
<dbReference type="GO" id="GO:0006281">
    <property type="term" value="P:DNA repair"/>
    <property type="evidence" value="ECO:0007669"/>
    <property type="project" value="InterPro"/>
</dbReference>
<dbReference type="SUPFAM" id="SSF50249">
    <property type="entry name" value="Nucleic acid-binding proteins"/>
    <property type="match status" value="1"/>
</dbReference>
<protein>
    <recommendedName>
        <fullName evidence="2">DNA ligase (ATP)</fullName>
        <ecNumber evidence="2">6.5.1.1</ecNumber>
    </recommendedName>
</protein>
<dbReference type="GO" id="GO:0006310">
    <property type="term" value="P:DNA recombination"/>
    <property type="evidence" value="ECO:0007669"/>
    <property type="project" value="InterPro"/>
</dbReference>
<dbReference type="NCBIfam" id="TIGR02779">
    <property type="entry name" value="NHEJ_ligase_lig"/>
    <property type="match status" value="1"/>
</dbReference>
<comment type="catalytic activity">
    <reaction evidence="4">
        <text>ATP + (deoxyribonucleotide)n-3'-hydroxyl + 5'-phospho-(deoxyribonucleotide)m = (deoxyribonucleotide)n+m + AMP + diphosphate.</text>
        <dbReference type="EC" id="6.5.1.1"/>
    </reaction>
</comment>
<proteinExistence type="inferred from homology"/>
<dbReference type="CDD" id="cd07971">
    <property type="entry name" value="OBF_DNA_ligase_LigD"/>
    <property type="match status" value="1"/>
</dbReference>
<dbReference type="Pfam" id="PF01068">
    <property type="entry name" value="DNA_ligase_A_M"/>
    <property type="match status" value="1"/>
</dbReference>
<dbReference type="EC" id="6.5.1.1" evidence="2"/>
<dbReference type="InterPro" id="IPR012309">
    <property type="entry name" value="DNA_ligase_ATP-dep_C"/>
</dbReference>
<keyword evidence="7" id="KW-1185">Reference proteome</keyword>
<dbReference type="CDD" id="cd07906">
    <property type="entry name" value="Adenylation_DNA_ligase_LigD_LigC"/>
    <property type="match status" value="1"/>
</dbReference>
<evidence type="ECO:0000313" key="7">
    <source>
        <dbReference type="Proteomes" id="UP000649739"/>
    </source>
</evidence>
<evidence type="ECO:0000256" key="1">
    <source>
        <dbReference type="ARBA" id="ARBA00007572"/>
    </source>
</evidence>
<accession>A0A8J3BDB9</accession>
<evidence type="ECO:0000256" key="4">
    <source>
        <dbReference type="ARBA" id="ARBA00034003"/>
    </source>
</evidence>
<gene>
    <name evidence="6" type="ORF">GCM10010123_27550</name>
</gene>
<reference evidence="6" key="2">
    <citation type="submission" date="2020-09" db="EMBL/GenBank/DDBJ databases">
        <authorList>
            <person name="Sun Q."/>
            <person name="Ohkuma M."/>
        </authorList>
    </citation>
    <scope>NUCLEOTIDE SEQUENCE</scope>
    <source>
        <strain evidence="6">JCM 3090</strain>
    </source>
</reference>
<dbReference type="Gene3D" id="3.30.1490.70">
    <property type="match status" value="1"/>
</dbReference>